<sequence>MFRSSVRQTGLNDLFNRPRPSPWQKLFQQPCLYLARLLYTARPVLQRHPGPQAVSVVCISDTHNTQPVLPDGDILIHAGDLTQSGTAQELRTALAWSRSQSHPIKVVIAGNHDLLLDTSRDGTYGDMDAERQSLDWGNIIYLQNSETTVTCANGRQIRIYGSPLSPKHGNWAFQYPREENVWTNTIPDGVDILVTHGPPRGHLDLLTYGCTNLLGELWRVRPRLHVFGHVHEGYGSEWIRFDDLQKAYECTVVANGGIGNLCLTTAACIRSLFGPPARGKCLLVNAAMVGGLRDDERRQAIRVVI</sequence>
<dbReference type="Pfam" id="PF00149">
    <property type="entry name" value="Metallophos"/>
    <property type="match status" value="1"/>
</dbReference>
<evidence type="ECO:0000259" key="1">
    <source>
        <dbReference type="Pfam" id="PF00149"/>
    </source>
</evidence>
<feature type="domain" description="Calcineurin-like phosphoesterase" evidence="1">
    <location>
        <begin position="56"/>
        <end position="232"/>
    </location>
</feature>
<keyword evidence="3" id="KW-1185">Reference proteome</keyword>
<dbReference type="SUPFAM" id="SSF56300">
    <property type="entry name" value="Metallo-dependent phosphatases"/>
    <property type="match status" value="1"/>
</dbReference>
<reference evidence="2" key="1">
    <citation type="journal article" date="2020" name="Stud. Mycol.">
        <title>101 Dothideomycetes genomes: a test case for predicting lifestyles and emergence of pathogens.</title>
        <authorList>
            <person name="Haridas S."/>
            <person name="Albert R."/>
            <person name="Binder M."/>
            <person name="Bloem J."/>
            <person name="Labutti K."/>
            <person name="Salamov A."/>
            <person name="Andreopoulos B."/>
            <person name="Baker S."/>
            <person name="Barry K."/>
            <person name="Bills G."/>
            <person name="Bluhm B."/>
            <person name="Cannon C."/>
            <person name="Castanera R."/>
            <person name="Culley D."/>
            <person name="Daum C."/>
            <person name="Ezra D."/>
            <person name="Gonzalez J."/>
            <person name="Henrissat B."/>
            <person name="Kuo A."/>
            <person name="Liang C."/>
            <person name="Lipzen A."/>
            <person name="Lutzoni F."/>
            <person name="Magnuson J."/>
            <person name="Mondo S."/>
            <person name="Nolan M."/>
            <person name="Ohm R."/>
            <person name="Pangilinan J."/>
            <person name="Park H.-J."/>
            <person name="Ramirez L."/>
            <person name="Alfaro M."/>
            <person name="Sun H."/>
            <person name="Tritt A."/>
            <person name="Yoshinaga Y."/>
            <person name="Zwiers L.-H."/>
            <person name="Turgeon B."/>
            <person name="Goodwin S."/>
            <person name="Spatafora J."/>
            <person name="Crous P."/>
            <person name="Grigoriev I."/>
        </authorList>
    </citation>
    <scope>NUCLEOTIDE SEQUENCE</scope>
    <source>
        <strain evidence="2">CBS 260.36</strain>
    </source>
</reference>
<dbReference type="EMBL" id="ML996091">
    <property type="protein sequence ID" value="KAF2149247.1"/>
    <property type="molecule type" value="Genomic_DNA"/>
</dbReference>
<accession>A0A9P4MDU5</accession>
<dbReference type="CDD" id="cd07379">
    <property type="entry name" value="MPP_239FB"/>
    <property type="match status" value="1"/>
</dbReference>
<comment type="caution">
    <text evidence="2">The sequence shown here is derived from an EMBL/GenBank/DDBJ whole genome shotgun (WGS) entry which is preliminary data.</text>
</comment>
<dbReference type="PANTHER" id="PTHR12905">
    <property type="entry name" value="METALLOPHOSPHOESTERASE"/>
    <property type="match status" value="1"/>
</dbReference>
<proteinExistence type="predicted"/>
<name>A0A9P4MDU5_9PEZI</name>
<organism evidence="2 3">
    <name type="scientific">Myriangium duriaei CBS 260.36</name>
    <dbReference type="NCBI Taxonomy" id="1168546"/>
    <lineage>
        <taxon>Eukaryota</taxon>
        <taxon>Fungi</taxon>
        <taxon>Dikarya</taxon>
        <taxon>Ascomycota</taxon>
        <taxon>Pezizomycotina</taxon>
        <taxon>Dothideomycetes</taxon>
        <taxon>Dothideomycetidae</taxon>
        <taxon>Myriangiales</taxon>
        <taxon>Myriangiaceae</taxon>
        <taxon>Myriangium</taxon>
    </lineage>
</organism>
<dbReference type="InterPro" id="IPR029052">
    <property type="entry name" value="Metallo-depent_PP-like"/>
</dbReference>
<protein>
    <submittedName>
        <fullName evidence="2">Metallo-dependent phosphatase</fullName>
    </submittedName>
</protein>
<dbReference type="AlphaFoldDB" id="A0A9P4MDU5"/>
<dbReference type="PANTHER" id="PTHR12905:SF18">
    <property type="entry name" value="ESTER HYDROLASE, PUTATIVE (AFU_ORTHOLOGUE AFUA_4G03130)-RELATED"/>
    <property type="match status" value="1"/>
</dbReference>
<gene>
    <name evidence="2" type="ORF">K461DRAFT_231145</name>
</gene>
<dbReference type="OrthoDB" id="630188at2759"/>
<dbReference type="GO" id="GO:0016787">
    <property type="term" value="F:hydrolase activity"/>
    <property type="evidence" value="ECO:0007669"/>
    <property type="project" value="InterPro"/>
</dbReference>
<dbReference type="InterPro" id="IPR004843">
    <property type="entry name" value="Calcineurin-like_PHP"/>
</dbReference>
<dbReference type="Gene3D" id="3.60.21.10">
    <property type="match status" value="1"/>
</dbReference>
<evidence type="ECO:0000313" key="3">
    <source>
        <dbReference type="Proteomes" id="UP000799439"/>
    </source>
</evidence>
<evidence type="ECO:0000313" key="2">
    <source>
        <dbReference type="EMBL" id="KAF2149247.1"/>
    </source>
</evidence>
<dbReference type="Proteomes" id="UP000799439">
    <property type="component" value="Unassembled WGS sequence"/>
</dbReference>
<dbReference type="InterPro" id="IPR051693">
    <property type="entry name" value="UPF0046_metallophosphoest"/>
</dbReference>